<comment type="caution">
    <text evidence="2">The sequence shown here is derived from an EMBL/GenBank/DDBJ whole genome shotgun (WGS) entry which is preliminary data.</text>
</comment>
<evidence type="ECO:0000256" key="1">
    <source>
        <dbReference type="SAM" id="MobiDB-lite"/>
    </source>
</evidence>
<feature type="compositionally biased region" description="Low complexity" evidence="1">
    <location>
        <begin position="632"/>
        <end position="645"/>
    </location>
</feature>
<gene>
    <name evidence="2" type="primary">RBT1_36</name>
    <name evidence="2" type="ORF">VNI00_017508</name>
</gene>
<dbReference type="PANTHER" id="PTHR45691:SF6">
    <property type="entry name" value="PROTEIN DIAPHANOUS"/>
    <property type="match status" value="1"/>
</dbReference>
<dbReference type="Proteomes" id="UP001383192">
    <property type="component" value="Unassembled WGS sequence"/>
</dbReference>
<feature type="compositionally biased region" description="Pro residues" evidence="1">
    <location>
        <begin position="601"/>
        <end position="614"/>
    </location>
</feature>
<dbReference type="AlphaFoldDB" id="A0AAW0B8N5"/>
<proteinExistence type="predicted"/>
<feature type="region of interest" description="Disordered" evidence="1">
    <location>
        <begin position="666"/>
        <end position="752"/>
    </location>
</feature>
<feature type="compositionally biased region" description="Basic and acidic residues" evidence="1">
    <location>
        <begin position="294"/>
        <end position="307"/>
    </location>
</feature>
<feature type="compositionally biased region" description="Pro residues" evidence="1">
    <location>
        <begin position="579"/>
        <end position="594"/>
    </location>
</feature>
<feature type="compositionally biased region" description="Low complexity" evidence="1">
    <location>
        <begin position="545"/>
        <end position="559"/>
    </location>
</feature>
<protein>
    <submittedName>
        <fullName evidence="2">SERTA domain-containing protein 3</fullName>
    </submittedName>
</protein>
<dbReference type="InterPro" id="IPR051412">
    <property type="entry name" value="Formin_Homology_Diaphanous_sf"/>
</dbReference>
<feature type="region of interest" description="Disordered" evidence="1">
    <location>
        <begin position="294"/>
        <end position="319"/>
    </location>
</feature>
<dbReference type="PANTHER" id="PTHR45691">
    <property type="entry name" value="PROTEIN DIAPHANOUS"/>
    <property type="match status" value="1"/>
</dbReference>
<feature type="compositionally biased region" description="Polar residues" evidence="1">
    <location>
        <begin position="441"/>
        <end position="462"/>
    </location>
</feature>
<feature type="region of interest" description="Disordered" evidence="1">
    <location>
        <begin position="433"/>
        <end position="653"/>
    </location>
</feature>
<keyword evidence="3" id="KW-1185">Reference proteome</keyword>
<name>A0AAW0B8N5_9AGAR</name>
<accession>A0AAW0B8N5</accession>
<evidence type="ECO:0000313" key="3">
    <source>
        <dbReference type="Proteomes" id="UP001383192"/>
    </source>
</evidence>
<dbReference type="GO" id="GO:0030041">
    <property type="term" value="P:actin filament polymerization"/>
    <property type="evidence" value="ECO:0007669"/>
    <property type="project" value="TreeGrafter"/>
</dbReference>
<evidence type="ECO:0000313" key="2">
    <source>
        <dbReference type="EMBL" id="KAK7021105.1"/>
    </source>
</evidence>
<reference evidence="2 3" key="1">
    <citation type="submission" date="2024-01" db="EMBL/GenBank/DDBJ databases">
        <title>A draft genome for a cacao thread blight-causing isolate of Paramarasmius palmivorus.</title>
        <authorList>
            <person name="Baruah I.K."/>
            <person name="Bukari Y."/>
            <person name="Amoako-Attah I."/>
            <person name="Meinhardt L.W."/>
            <person name="Bailey B.A."/>
            <person name="Cohen S.P."/>
        </authorList>
    </citation>
    <scope>NUCLEOTIDE SEQUENCE [LARGE SCALE GENOMIC DNA]</scope>
    <source>
        <strain evidence="2 3">GH-12</strain>
    </source>
</reference>
<dbReference type="EMBL" id="JAYKXP010000175">
    <property type="protein sequence ID" value="KAK7021105.1"/>
    <property type="molecule type" value="Genomic_DNA"/>
</dbReference>
<organism evidence="2 3">
    <name type="scientific">Paramarasmius palmivorus</name>
    <dbReference type="NCBI Taxonomy" id="297713"/>
    <lineage>
        <taxon>Eukaryota</taxon>
        <taxon>Fungi</taxon>
        <taxon>Dikarya</taxon>
        <taxon>Basidiomycota</taxon>
        <taxon>Agaricomycotina</taxon>
        <taxon>Agaricomycetes</taxon>
        <taxon>Agaricomycetidae</taxon>
        <taxon>Agaricales</taxon>
        <taxon>Marasmiineae</taxon>
        <taxon>Marasmiaceae</taxon>
        <taxon>Paramarasmius</taxon>
    </lineage>
</organism>
<sequence length="925" mass="101915">MPNPGVFHGAQLRLLEMRLPGYFAAAREGWGVDYISQVQRDFFKVFKPGTPDNFDPTNEEMLAAIEAEAEESDELLVEPVRKESQSQEDFQRELEEFKKLRSLIGTKCSQMDRWFPYRFRKSQEANMKESDVYRRLLSKLTGMDVSAGRRRPPYVLWARENAGLVEELVRERMKLKHLKDEDALRRGVVDSAFTKLPAEEQIAWVKEAQKEFAKESQDGFLGAQRSPQMMWAVQNSPVVDQLVGAAVAEKQAVLKFEKKGEDAYVAIRQDVVRREYEKLADSVKQSWVKKAKEEQEERVEKIKKEKNAPFPTDPESRQKSIERISPFVTPILQGMAEATGWNFTLVAGGPEPADGGRLNMTAIHIGTTVGAVPLTFGAAFRPQIKQLFNPLFAKFLKQSFSVAECQRRALKSRSMPCLSDLLDDSSDVVIHERVDDREGNNVPQASTSKVSVATTPSKSAAETTDSSTLSTPASPPPRPPHARMRPPCGPPRLVSTLLAGSNAVPTLNGRRPAGIGNVEVPNARSDHRAQPSRLQVSSQRLIDRTLATLSPTSSTHSSPVLAPQYAFHTPPSPSSAASSPPPASSQHSSPPPASPASSAPPASPPPASSPPPELGPASAPSPRTYKTKKRTAASTPSSSTTAKRAGVASSKRQVLVGVVLPVKRTATTTDSRERKRAKQDKGTDEQVVEVFEAEASTSTGERHSGTSKKAGKRAAEASIDAERASTSASKRRKTDNTSADPVPEHVPHMVSTPANAPKYVQHTLSICHEVQMDRGLRDVVQLWLQLDVKAGFVGSRLCSTNRPRVVHDWIARARAPGFKPKVDNLDKYAEDFEAWYKACCPWRKDCGQGIRLTRENGQDWSDLAVYGPNGIVSFVVALAWWKKAVQRLPFGTPRQRQEKEAKNGVYRAALAEIEYSFRCLRDGGS</sequence>
<feature type="compositionally biased region" description="Low complexity" evidence="1">
    <location>
        <begin position="463"/>
        <end position="472"/>
    </location>
</feature>
<dbReference type="GO" id="GO:0005884">
    <property type="term" value="C:actin filament"/>
    <property type="evidence" value="ECO:0007669"/>
    <property type="project" value="TreeGrafter"/>
</dbReference>